<comment type="caution">
    <text evidence="7">The sequence shown here is derived from an EMBL/GenBank/DDBJ whole genome shotgun (WGS) entry which is preliminary data.</text>
</comment>
<evidence type="ECO:0000256" key="2">
    <source>
        <dbReference type="ARBA" id="ARBA00022481"/>
    </source>
</evidence>
<dbReference type="GO" id="GO:0015627">
    <property type="term" value="C:type II protein secretion system complex"/>
    <property type="evidence" value="ECO:0007669"/>
    <property type="project" value="InterPro"/>
</dbReference>
<evidence type="ECO:0000313" key="8">
    <source>
        <dbReference type="Proteomes" id="UP000230833"/>
    </source>
</evidence>
<feature type="transmembrane region" description="Helical" evidence="6">
    <location>
        <begin position="37"/>
        <end position="63"/>
    </location>
</feature>
<dbReference type="GO" id="GO:0016020">
    <property type="term" value="C:membrane"/>
    <property type="evidence" value="ECO:0007669"/>
    <property type="project" value="UniProtKB-SubCell"/>
</dbReference>
<proteinExistence type="predicted"/>
<sequence>MFLHKKHQTRKATRLTVGQASNKLQAKSSPPYCAKKAFTLIELLVVIAIIGILSSVVVTSLSTARVKSRDSRRVADMKQVQIALELYYDEFGVYPDATATKPEVRFPIMIDELNAKGYLPSAVSDPLDRDPYKYRYVGLKFGNKCKSYKLGAVMEGVKGNEGFLKDDSDDNTVTVANGKCGGGNSFMGVSIDCSGTKENDPNKDTCYDLKP</sequence>
<keyword evidence="4 6" id="KW-1133">Transmembrane helix</keyword>
<keyword evidence="2" id="KW-0488">Methylation</keyword>
<dbReference type="NCBIfam" id="TIGR02532">
    <property type="entry name" value="IV_pilin_GFxxxE"/>
    <property type="match status" value="1"/>
</dbReference>
<comment type="subcellular location">
    <subcellularLocation>
        <location evidence="1">Membrane</location>
        <topology evidence="1">Single-pass membrane protein</topology>
    </subcellularLocation>
</comment>
<dbReference type="AlphaFoldDB" id="A0A2H0RLG3"/>
<evidence type="ECO:0000256" key="6">
    <source>
        <dbReference type="SAM" id="Phobius"/>
    </source>
</evidence>
<evidence type="ECO:0000256" key="3">
    <source>
        <dbReference type="ARBA" id="ARBA00022692"/>
    </source>
</evidence>
<evidence type="ECO:0008006" key="9">
    <source>
        <dbReference type="Google" id="ProtNLM"/>
    </source>
</evidence>
<dbReference type="PRINTS" id="PR00813">
    <property type="entry name" value="BCTERIALGSPG"/>
</dbReference>
<keyword evidence="3 6" id="KW-0812">Transmembrane</keyword>
<name>A0A2H0RLG3_9BACT</name>
<dbReference type="Gene3D" id="3.30.700.10">
    <property type="entry name" value="Glycoprotein, Type 4 Pilin"/>
    <property type="match status" value="1"/>
</dbReference>
<gene>
    <name evidence="7" type="ORF">COV07_03355</name>
</gene>
<evidence type="ECO:0000313" key="7">
    <source>
        <dbReference type="EMBL" id="PIR46625.1"/>
    </source>
</evidence>
<dbReference type="Pfam" id="PF07963">
    <property type="entry name" value="N_methyl"/>
    <property type="match status" value="1"/>
</dbReference>
<dbReference type="EMBL" id="PCYL01000034">
    <property type="protein sequence ID" value="PIR46625.1"/>
    <property type="molecule type" value="Genomic_DNA"/>
</dbReference>
<protein>
    <recommendedName>
        <fullName evidence="9">Type II secretion system protein GspG C-terminal domain-containing protein</fullName>
    </recommendedName>
</protein>
<dbReference type="Proteomes" id="UP000230833">
    <property type="component" value="Unassembled WGS sequence"/>
</dbReference>
<evidence type="ECO:0000256" key="5">
    <source>
        <dbReference type="ARBA" id="ARBA00023136"/>
    </source>
</evidence>
<evidence type="ECO:0000256" key="4">
    <source>
        <dbReference type="ARBA" id="ARBA00022989"/>
    </source>
</evidence>
<dbReference type="SUPFAM" id="SSF54523">
    <property type="entry name" value="Pili subunits"/>
    <property type="match status" value="1"/>
</dbReference>
<dbReference type="InterPro" id="IPR012902">
    <property type="entry name" value="N_methyl_site"/>
</dbReference>
<dbReference type="PANTHER" id="PTHR30093:SF44">
    <property type="entry name" value="TYPE II SECRETION SYSTEM CORE PROTEIN G"/>
    <property type="match status" value="1"/>
</dbReference>
<dbReference type="InterPro" id="IPR000983">
    <property type="entry name" value="Bac_GSPG_pilin"/>
</dbReference>
<evidence type="ECO:0000256" key="1">
    <source>
        <dbReference type="ARBA" id="ARBA00004167"/>
    </source>
</evidence>
<keyword evidence="5 6" id="KW-0472">Membrane</keyword>
<dbReference type="GO" id="GO:0015628">
    <property type="term" value="P:protein secretion by the type II secretion system"/>
    <property type="evidence" value="ECO:0007669"/>
    <property type="project" value="InterPro"/>
</dbReference>
<dbReference type="InterPro" id="IPR045584">
    <property type="entry name" value="Pilin-like"/>
</dbReference>
<organism evidence="7 8">
    <name type="scientific">Candidatus Vogelbacteria bacterium CG10_big_fil_rev_8_21_14_0_10_45_14</name>
    <dbReference type="NCBI Taxonomy" id="1975042"/>
    <lineage>
        <taxon>Bacteria</taxon>
        <taxon>Candidatus Vogeliibacteriota</taxon>
    </lineage>
</organism>
<accession>A0A2H0RLG3</accession>
<reference evidence="7 8" key="1">
    <citation type="submission" date="2017-09" db="EMBL/GenBank/DDBJ databases">
        <title>Depth-based differentiation of microbial function through sediment-hosted aquifers and enrichment of novel symbionts in the deep terrestrial subsurface.</title>
        <authorList>
            <person name="Probst A.J."/>
            <person name="Ladd B."/>
            <person name="Jarett J.K."/>
            <person name="Geller-Mcgrath D.E."/>
            <person name="Sieber C.M."/>
            <person name="Emerson J.B."/>
            <person name="Anantharaman K."/>
            <person name="Thomas B.C."/>
            <person name="Malmstrom R."/>
            <person name="Stieglmeier M."/>
            <person name="Klingl A."/>
            <person name="Woyke T."/>
            <person name="Ryan C.M."/>
            <person name="Banfield J.F."/>
        </authorList>
    </citation>
    <scope>NUCLEOTIDE SEQUENCE [LARGE SCALE GENOMIC DNA]</scope>
    <source>
        <strain evidence="7">CG10_big_fil_rev_8_21_14_0_10_45_14</strain>
    </source>
</reference>
<dbReference type="PANTHER" id="PTHR30093">
    <property type="entry name" value="GENERAL SECRETION PATHWAY PROTEIN G"/>
    <property type="match status" value="1"/>
</dbReference>